<dbReference type="EMBL" id="JANAVB010035820">
    <property type="protein sequence ID" value="KAJ6804567.1"/>
    <property type="molecule type" value="Genomic_DNA"/>
</dbReference>
<proteinExistence type="predicted"/>
<dbReference type="GO" id="GO:0008483">
    <property type="term" value="F:transaminase activity"/>
    <property type="evidence" value="ECO:0007669"/>
    <property type="project" value="UniProtKB-KW"/>
</dbReference>
<gene>
    <name evidence="1" type="ORF">M6B38_183885</name>
</gene>
<protein>
    <submittedName>
        <fullName evidence="1">Alanine aminotransferase 2-like</fullName>
    </submittedName>
</protein>
<dbReference type="Proteomes" id="UP001140949">
    <property type="component" value="Unassembled WGS sequence"/>
</dbReference>
<reference evidence="1" key="1">
    <citation type="journal article" date="2023" name="GigaByte">
        <title>Genome assembly of the bearded iris, Iris pallida Lam.</title>
        <authorList>
            <person name="Bruccoleri R.E."/>
            <person name="Oakeley E.J."/>
            <person name="Faust A.M.E."/>
            <person name="Altorfer M."/>
            <person name="Dessus-Babus S."/>
            <person name="Burckhardt D."/>
            <person name="Oertli M."/>
            <person name="Naumann U."/>
            <person name="Petersen F."/>
            <person name="Wong J."/>
        </authorList>
    </citation>
    <scope>NUCLEOTIDE SEQUENCE</scope>
    <source>
        <strain evidence="1">GSM-AAB239-AS_SAM_17_03QT</strain>
    </source>
</reference>
<organism evidence="1 2">
    <name type="scientific">Iris pallida</name>
    <name type="common">Sweet iris</name>
    <dbReference type="NCBI Taxonomy" id="29817"/>
    <lineage>
        <taxon>Eukaryota</taxon>
        <taxon>Viridiplantae</taxon>
        <taxon>Streptophyta</taxon>
        <taxon>Embryophyta</taxon>
        <taxon>Tracheophyta</taxon>
        <taxon>Spermatophyta</taxon>
        <taxon>Magnoliopsida</taxon>
        <taxon>Liliopsida</taxon>
        <taxon>Asparagales</taxon>
        <taxon>Iridaceae</taxon>
        <taxon>Iridoideae</taxon>
        <taxon>Irideae</taxon>
        <taxon>Iris</taxon>
    </lineage>
</organism>
<comment type="caution">
    <text evidence="1">The sequence shown here is derived from an EMBL/GenBank/DDBJ whole genome shotgun (WGS) entry which is preliminary data.</text>
</comment>
<dbReference type="AlphaFoldDB" id="A0AAX6EK74"/>
<evidence type="ECO:0000313" key="1">
    <source>
        <dbReference type="EMBL" id="KAJ6804567.1"/>
    </source>
</evidence>
<keyword evidence="2" id="KW-1185">Reference proteome</keyword>
<name>A0AAX6EK74_IRIPA</name>
<accession>A0AAX6EK74</accession>
<keyword evidence="1" id="KW-0808">Transferase</keyword>
<evidence type="ECO:0000313" key="2">
    <source>
        <dbReference type="Proteomes" id="UP001140949"/>
    </source>
</evidence>
<sequence>MKEMLQRLCGSFLLLTNVANYRLFGLSGSFLLIEFLNINSGKFLTLCKKSFEYMQIEMTSFCVVPTFKV</sequence>
<reference evidence="1" key="2">
    <citation type="submission" date="2023-04" db="EMBL/GenBank/DDBJ databases">
        <authorList>
            <person name="Bruccoleri R.E."/>
            <person name="Oakeley E.J."/>
            <person name="Faust A.-M."/>
            <person name="Dessus-Babus S."/>
            <person name="Altorfer M."/>
            <person name="Burckhardt D."/>
            <person name="Oertli M."/>
            <person name="Naumann U."/>
            <person name="Petersen F."/>
            <person name="Wong J."/>
        </authorList>
    </citation>
    <scope>NUCLEOTIDE SEQUENCE</scope>
    <source>
        <strain evidence="1">GSM-AAB239-AS_SAM_17_03QT</strain>
        <tissue evidence="1">Leaf</tissue>
    </source>
</reference>
<keyword evidence="1" id="KW-0032">Aminotransferase</keyword>